<keyword evidence="3 6" id="KW-0812">Transmembrane</keyword>
<comment type="caution">
    <text evidence="7">The sequence shown here is derived from an EMBL/GenBank/DDBJ whole genome shotgun (WGS) entry which is preliminary data.</text>
</comment>
<evidence type="ECO:0000256" key="1">
    <source>
        <dbReference type="ARBA" id="ARBA00004141"/>
    </source>
</evidence>
<keyword evidence="8" id="KW-1185">Reference proteome</keyword>
<evidence type="ECO:0000256" key="4">
    <source>
        <dbReference type="ARBA" id="ARBA00022989"/>
    </source>
</evidence>
<dbReference type="EMBL" id="QGEG01000001">
    <property type="protein sequence ID" value="PWL40031.1"/>
    <property type="molecule type" value="Genomic_DNA"/>
</dbReference>
<evidence type="ECO:0000256" key="5">
    <source>
        <dbReference type="ARBA" id="ARBA00023136"/>
    </source>
</evidence>
<dbReference type="Proteomes" id="UP000245762">
    <property type="component" value="Unassembled WGS sequence"/>
</dbReference>
<comment type="subcellular location">
    <subcellularLocation>
        <location evidence="1">Membrane</location>
        <topology evidence="1">Multi-pass membrane protein</topology>
    </subcellularLocation>
</comment>
<gene>
    <name evidence="7" type="ORF">DKG77_04175</name>
</gene>
<feature type="transmembrane region" description="Helical" evidence="6">
    <location>
        <begin position="30"/>
        <end position="50"/>
    </location>
</feature>
<dbReference type="PANTHER" id="PTHR31885:SF6">
    <property type="entry name" value="GH04784P"/>
    <property type="match status" value="1"/>
</dbReference>
<dbReference type="PANTHER" id="PTHR31885">
    <property type="entry name" value="GH04784P"/>
    <property type="match status" value="1"/>
</dbReference>
<evidence type="ECO:0000256" key="6">
    <source>
        <dbReference type="SAM" id="Phobius"/>
    </source>
</evidence>
<feature type="transmembrane region" description="Helical" evidence="6">
    <location>
        <begin position="139"/>
        <end position="158"/>
    </location>
</feature>
<feature type="transmembrane region" description="Helical" evidence="6">
    <location>
        <begin position="196"/>
        <end position="217"/>
    </location>
</feature>
<dbReference type="GO" id="GO:0016787">
    <property type="term" value="F:hydrolase activity"/>
    <property type="evidence" value="ECO:0007669"/>
    <property type="project" value="TreeGrafter"/>
</dbReference>
<dbReference type="Pfam" id="PF07947">
    <property type="entry name" value="YhhN"/>
    <property type="match status" value="1"/>
</dbReference>
<dbReference type="AlphaFoldDB" id="A0A316L2E6"/>
<proteinExistence type="inferred from homology"/>
<evidence type="ECO:0000256" key="2">
    <source>
        <dbReference type="ARBA" id="ARBA00007375"/>
    </source>
</evidence>
<feature type="transmembrane region" description="Helical" evidence="6">
    <location>
        <begin position="85"/>
        <end position="102"/>
    </location>
</feature>
<sequence>MKSVKTQFAVNLLSIVSACAAIYFDFTDNSILYTFFKPLTTILIMSLLLFVKGTHALKFKNIIIAALIFCLLGDIFLLWDDYFVLGLASFLIGHLLFATGFIKLRGFHFNWVSFIIFFAIGAALLVWLKPDLEEFELPVTIYVLVITFMAWQGIGLFLEDQKIAYVFIALAVVLFMFSDAMIAVDKFKSPFKLSGLVILSSYWGSILLIVNATYLITTKKISS</sequence>
<accession>A0A316L2E6</accession>
<feature type="transmembrane region" description="Helical" evidence="6">
    <location>
        <begin position="109"/>
        <end position="127"/>
    </location>
</feature>
<name>A0A316L2E6_9FLAO</name>
<dbReference type="GO" id="GO:0016020">
    <property type="term" value="C:membrane"/>
    <property type="evidence" value="ECO:0007669"/>
    <property type="project" value="UniProtKB-SubCell"/>
</dbReference>
<dbReference type="OrthoDB" id="5651790at2"/>
<comment type="similarity">
    <text evidence="2">Belongs to the TMEM86 family.</text>
</comment>
<reference evidence="7 8" key="1">
    <citation type="submission" date="2018-05" db="EMBL/GenBank/DDBJ databases">
        <title>Complete genome sequence of Flagellimonas aquimarina ECD12 isolated from seaweed Ecklonia cava.</title>
        <authorList>
            <person name="Choi S."/>
            <person name="Seong C."/>
        </authorList>
    </citation>
    <scope>NUCLEOTIDE SEQUENCE [LARGE SCALE GENOMIC DNA]</scope>
    <source>
        <strain evidence="7 8">ECD12</strain>
    </source>
</reference>
<keyword evidence="4 6" id="KW-1133">Transmembrane helix</keyword>
<feature type="transmembrane region" description="Helical" evidence="6">
    <location>
        <begin position="165"/>
        <end position="184"/>
    </location>
</feature>
<dbReference type="PROSITE" id="PS51257">
    <property type="entry name" value="PROKAR_LIPOPROTEIN"/>
    <property type="match status" value="1"/>
</dbReference>
<evidence type="ECO:0000313" key="7">
    <source>
        <dbReference type="EMBL" id="PWL40031.1"/>
    </source>
</evidence>
<keyword evidence="5 6" id="KW-0472">Membrane</keyword>
<protein>
    <submittedName>
        <fullName evidence="7">Lysoplasmalogenase</fullName>
    </submittedName>
</protein>
<organism evidence="7 8">
    <name type="scientific">Flagellimonas aquimarina</name>
    <dbReference type="NCBI Taxonomy" id="2201895"/>
    <lineage>
        <taxon>Bacteria</taxon>
        <taxon>Pseudomonadati</taxon>
        <taxon>Bacteroidota</taxon>
        <taxon>Flavobacteriia</taxon>
        <taxon>Flavobacteriales</taxon>
        <taxon>Flavobacteriaceae</taxon>
        <taxon>Flagellimonas</taxon>
    </lineage>
</organism>
<evidence type="ECO:0000313" key="8">
    <source>
        <dbReference type="Proteomes" id="UP000245762"/>
    </source>
</evidence>
<evidence type="ECO:0000256" key="3">
    <source>
        <dbReference type="ARBA" id="ARBA00022692"/>
    </source>
</evidence>
<dbReference type="RefSeq" id="WP_109660472.1">
    <property type="nucleotide sequence ID" value="NZ_QGEG01000001.1"/>
</dbReference>
<feature type="transmembrane region" description="Helical" evidence="6">
    <location>
        <begin position="62"/>
        <end position="79"/>
    </location>
</feature>
<dbReference type="InterPro" id="IPR012506">
    <property type="entry name" value="TMEM86B-like"/>
</dbReference>